<comment type="caution">
    <text evidence="3">Lacks conserved residue(s) required for the propagation of feature annotation.</text>
</comment>
<keyword evidence="3" id="KW-0067">ATP-binding</keyword>
<dbReference type="Proteomes" id="UP000789845">
    <property type="component" value="Unassembled WGS sequence"/>
</dbReference>
<dbReference type="NCBIfam" id="NF010191">
    <property type="entry name" value="PRK13670.1"/>
    <property type="match status" value="1"/>
</dbReference>
<gene>
    <name evidence="3 4" type="primary">tmcAL</name>
    <name evidence="4" type="ORF">NEOCIP111885_01218</name>
</gene>
<keyword evidence="1 3" id="KW-0436">Ligase</keyword>
<comment type="catalytic activity">
    <reaction evidence="3">
        <text>cytidine(34) in elongator tRNA(Met) + acetate + ATP = N(4)-acetylcytidine(34) in elongator tRNA(Met) + AMP + diphosphate</text>
        <dbReference type="Rhea" id="RHEA:58144"/>
        <dbReference type="Rhea" id="RHEA-COMP:10693"/>
        <dbReference type="Rhea" id="RHEA-COMP:10694"/>
        <dbReference type="ChEBI" id="CHEBI:30089"/>
        <dbReference type="ChEBI" id="CHEBI:30616"/>
        <dbReference type="ChEBI" id="CHEBI:33019"/>
        <dbReference type="ChEBI" id="CHEBI:74900"/>
        <dbReference type="ChEBI" id="CHEBI:82748"/>
        <dbReference type="ChEBI" id="CHEBI:456215"/>
    </reaction>
</comment>
<dbReference type="EC" id="6.3.4.-" evidence="3"/>
<feature type="binding site" evidence="3">
    <location>
        <position position="162"/>
    </location>
    <ligand>
        <name>ATP</name>
        <dbReference type="ChEBI" id="CHEBI:30616"/>
    </ligand>
</feature>
<dbReference type="EMBL" id="CAKJTG010000005">
    <property type="protein sequence ID" value="CAG9607527.1"/>
    <property type="molecule type" value="Genomic_DNA"/>
</dbReference>
<keyword evidence="5" id="KW-1185">Reference proteome</keyword>
<dbReference type="InterPro" id="IPR008513">
    <property type="entry name" value="tRNA(Met)_cyd_acetate_ligase"/>
</dbReference>
<keyword evidence="3" id="KW-0694">RNA-binding</keyword>
<dbReference type="GO" id="GO:0000049">
    <property type="term" value="F:tRNA binding"/>
    <property type="evidence" value="ECO:0007669"/>
    <property type="project" value="UniProtKB-KW"/>
</dbReference>
<protein>
    <recommendedName>
        <fullName evidence="3">tRNA(Met) cytidine acetate ligase</fullName>
        <ecNumber evidence="3">6.3.4.-</ecNumber>
    </recommendedName>
</protein>
<evidence type="ECO:0000256" key="2">
    <source>
        <dbReference type="ARBA" id="ARBA00022694"/>
    </source>
</evidence>
<dbReference type="Gene3D" id="3.40.50.620">
    <property type="entry name" value="HUPs"/>
    <property type="match status" value="1"/>
</dbReference>
<evidence type="ECO:0000256" key="3">
    <source>
        <dbReference type="HAMAP-Rule" id="MF_01539"/>
    </source>
</evidence>
<dbReference type="GO" id="GO:0016879">
    <property type="term" value="F:ligase activity, forming carbon-nitrogen bonds"/>
    <property type="evidence" value="ECO:0007669"/>
    <property type="project" value="UniProtKB-UniRule"/>
</dbReference>
<sequence>MKALGLIVEYNPFHNGHLFHIEAAKQTVMPDVVIAVMSGNFLQRGEPALVNKWYRTEMALLGGVDIVVELPYRFATQKAETFALGAVSILNALNCDSLCFGSEDGDINSFLNTRSMIEENNEQFQQYINRYIKSGISYPTALKYAFNDLAPTDEMVNLSKPNNILGYHYIEAIDKLCSPIKAFTIKRKNAEYHDEHFASETIASATSIRKALFSNKGDIDRFVPISTKDLLIKYIDDFQEFHQWENYWPLLKYRILHAANSELKEIYEVEEGLENRFKNAAIQSQSFQQFMQSIKTKRYTWTRLQRACLHILTNTKKVDMLTQIETPSYLRLLGMSEKGRNYLNQQKKSLQLPLISKVSSFHGNGNLDLELDLKASKLYALGLSEPYQTRLLDLDFRKPPIILKR</sequence>
<organism evidence="4 5">
    <name type="scientific">Pseudoneobacillus rhizosphaerae</name>
    <dbReference type="NCBI Taxonomy" id="2880968"/>
    <lineage>
        <taxon>Bacteria</taxon>
        <taxon>Bacillati</taxon>
        <taxon>Bacillota</taxon>
        <taxon>Bacilli</taxon>
        <taxon>Bacillales</taxon>
        <taxon>Bacillaceae</taxon>
        <taxon>Pseudoneobacillus</taxon>
    </lineage>
</organism>
<dbReference type="InterPro" id="IPR014729">
    <property type="entry name" value="Rossmann-like_a/b/a_fold"/>
</dbReference>
<dbReference type="RefSeq" id="WP_230495783.1">
    <property type="nucleotide sequence ID" value="NZ_CAKJTG010000005.1"/>
</dbReference>
<feature type="binding site" evidence="3">
    <location>
        <begin position="7"/>
        <end position="20"/>
    </location>
    <ligand>
        <name>ATP</name>
        <dbReference type="ChEBI" id="CHEBI:30616"/>
    </ligand>
</feature>
<evidence type="ECO:0000256" key="1">
    <source>
        <dbReference type="ARBA" id="ARBA00022598"/>
    </source>
</evidence>
<reference evidence="4" key="1">
    <citation type="submission" date="2021-10" db="EMBL/GenBank/DDBJ databases">
        <authorList>
            <person name="Criscuolo A."/>
        </authorList>
    </citation>
    <scope>NUCLEOTIDE SEQUENCE</scope>
    <source>
        <strain evidence="4">CIP111885</strain>
    </source>
</reference>
<comment type="function">
    <text evidence="3">Catalyzes the formation of N(4)-acetylcytidine (ac(4)C) at the wobble position of elongator tRNA(Met), using acetate and ATP as substrates. First activates an acetate ion to form acetyladenylate (Ac-AMP) and then transfers the acetyl group to tRNA to form ac(4)C34.</text>
</comment>
<feature type="binding site" evidence="3">
    <location>
        <position position="101"/>
    </location>
    <ligand>
        <name>ATP</name>
        <dbReference type="ChEBI" id="CHEBI:30616"/>
    </ligand>
</feature>
<dbReference type="HAMAP" id="MF_01539">
    <property type="entry name" value="TmcAL"/>
    <property type="match status" value="1"/>
</dbReference>
<proteinExistence type="inferred from homology"/>
<dbReference type="PANTHER" id="PTHR37825">
    <property type="entry name" value="TRNA(MET) CYTIDINE ACETATE LIGASE"/>
    <property type="match status" value="1"/>
</dbReference>
<dbReference type="PANTHER" id="PTHR37825:SF1">
    <property type="entry name" value="TRNA(MET) CYTIDINE ACETATE LIGASE"/>
    <property type="match status" value="1"/>
</dbReference>
<dbReference type="Pfam" id="PF05636">
    <property type="entry name" value="HIGH_NTase1"/>
    <property type="match status" value="1"/>
</dbReference>
<dbReference type="GO" id="GO:0006400">
    <property type="term" value="P:tRNA modification"/>
    <property type="evidence" value="ECO:0007669"/>
    <property type="project" value="UniProtKB-UniRule"/>
</dbReference>
<comment type="subcellular location">
    <subcellularLocation>
        <location evidence="3">Cytoplasm</location>
    </subcellularLocation>
</comment>
<comment type="caution">
    <text evidence="4">The sequence shown here is derived from an EMBL/GenBank/DDBJ whole genome shotgun (WGS) entry which is preliminary data.</text>
</comment>
<keyword evidence="2 3" id="KW-0819">tRNA processing</keyword>
<dbReference type="GO" id="GO:0005524">
    <property type="term" value="F:ATP binding"/>
    <property type="evidence" value="ECO:0007669"/>
    <property type="project" value="UniProtKB-KW"/>
</dbReference>
<keyword evidence="3" id="KW-0547">Nucleotide-binding</keyword>
<evidence type="ECO:0000313" key="4">
    <source>
        <dbReference type="EMBL" id="CAG9607527.1"/>
    </source>
</evidence>
<comment type="similarity">
    <text evidence="3">Belongs to the TmcAL family.</text>
</comment>
<feature type="binding site" evidence="3">
    <location>
        <position position="187"/>
    </location>
    <ligand>
        <name>ATP</name>
        <dbReference type="ChEBI" id="CHEBI:30616"/>
    </ligand>
</feature>
<keyword evidence="3" id="KW-0820">tRNA-binding</keyword>
<accession>A0A9C7L9Z6</accession>
<keyword evidence="3" id="KW-0963">Cytoplasm</keyword>
<evidence type="ECO:0000313" key="5">
    <source>
        <dbReference type="Proteomes" id="UP000789845"/>
    </source>
</evidence>
<dbReference type="AlphaFoldDB" id="A0A9C7L9Z6"/>
<dbReference type="SUPFAM" id="SSF52374">
    <property type="entry name" value="Nucleotidylyl transferase"/>
    <property type="match status" value="1"/>
</dbReference>
<name>A0A9C7L9Z6_9BACI</name>
<dbReference type="GO" id="GO:0005737">
    <property type="term" value="C:cytoplasm"/>
    <property type="evidence" value="ECO:0007669"/>
    <property type="project" value="UniProtKB-SubCell"/>
</dbReference>